<dbReference type="CDD" id="cd00056">
    <property type="entry name" value="ENDO3c"/>
    <property type="match status" value="1"/>
</dbReference>
<dbReference type="InterPro" id="IPR029119">
    <property type="entry name" value="MutY_C"/>
</dbReference>
<proteinExistence type="inferred from homology"/>
<dbReference type="Pfam" id="PF14815">
    <property type="entry name" value="NUDIX_4"/>
    <property type="match status" value="1"/>
</dbReference>
<dbReference type="PANTHER" id="PTHR42944">
    <property type="entry name" value="ADENINE DNA GLYCOSYLASE"/>
    <property type="match status" value="1"/>
</dbReference>
<dbReference type="PANTHER" id="PTHR42944:SF1">
    <property type="entry name" value="ADENINE DNA GLYCOSYLASE"/>
    <property type="match status" value="1"/>
</dbReference>
<keyword evidence="7" id="KW-0479">Metal-binding</keyword>
<dbReference type="InterPro" id="IPR015797">
    <property type="entry name" value="NUDIX_hydrolase-like_dom_sf"/>
</dbReference>
<dbReference type="GO" id="GO:0034039">
    <property type="term" value="F:8-oxo-7,8-dihydroguanine DNA N-glycosylase activity"/>
    <property type="evidence" value="ECO:0007669"/>
    <property type="project" value="TreeGrafter"/>
</dbReference>
<dbReference type="Gene3D" id="1.10.1670.10">
    <property type="entry name" value="Helix-hairpin-Helix base-excision DNA repair enzymes (C-terminal)"/>
    <property type="match status" value="1"/>
</dbReference>
<keyword evidence="8" id="KW-0227">DNA damage</keyword>
<evidence type="ECO:0000256" key="6">
    <source>
        <dbReference type="ARBA" id="ARBA00022485"/>
    </source>
</evidence>
<dbReference type="InterPro" id="IPR004036">
    <property type="entry name" value="Endonuclease-III-like_CS2"/>
</dbReference>
<keyword evidence="9 15" id="KW-0378">Hydrolase</keyword>
<dbReference type="GO" id="GO:0006284">
    <property type="term" value="P:base-excision repair"/>
    <property type="evidence" value="ECO:0007669"/>
    <property type="project" value="InterPro"/>
</dbReference>
<keyword evidence="11" id="KW-0411">Iron-sulfur</keyword>
<comment type="similarity">
    <text evidence="3">Belongs to the Nth/MutY family.</text>
</comment>
<dbReference type="GO" id="GO:0000701">
    <property type="term" value="F:purine-specific mismatch base pair DNA N-glycosylase activity"/>
    <property type="evidence" value="ECO:0007669"/>
    <property type="project" value="UniProtKB-EC"/>
</dbReference>
<sequence length="346" mass="39617">MSKPLLTELKALNFSQQVVAWYHQHGRKQLPWQLSTGQHKPYHVWLSEIMLQQTQVVKVIEYFDRFIKTFPTLDDLANAEEQQVLALWSGLGYYNRARNLHKSAQLCQQQHHSQLPQDLQQLIGLPGIGRSTAAAIMSLAYDQAEPIMDGNVKRVFARHFLIAGEPNKSSTLKQLWQLAEVHKEQHEAAAYTQGLMDLGATICTKHQPKCDQCPINESCQARKKDMIAQYPAKKQKVKQAEVDLYALLSVDGSNVGLNQRDEHSIWPNLMFLPLFESAETLLNAHADAQQHFSLTHKLTHRILQIHVYLLKQPIKSTAVQMIDREDLINRPHPKALIHILNQHDNH</sequence>
<dbReference type="GO" id="GO:0046872">
    <property type="term" value="F:metal ion binding"/>
    <property type="evidence" value="ECO:0007669"/>
    <property type="project" value="UniProtKB-KW"/>
</dbReference>
<dbReference type="Gene3D" id="1.10.340.30">
    <property type="entry name" value="Hypothetical protein, domain 2"/>
    <property type="match status" value="1"/>
</dbReference>
<name>A0A3B0W3C1_9ZZZZ</name>
<evidence type="ECO:0000256" key="12">
    <source>
        <dbReference type="ARBA" id="ARBA00023204"/>
    </source>
</evidence>
<feature type="domain" description="HhH-GPD" evidence="14">
    <location>
        <begin position="50"/>
        <end position="201"/>
    </location>
</feature>
<dbReference type="AlphaFoldDB" id="A0A3B0W3C1"/>
<evidence type="ECO:0000256" key="3">
    <source>
        <dbReference type="ARBA" id="ARBA00008343"/>
    </source>
</evidence>
<dbReference type="InterPro" id="IPR044298">
    <property type="entry name" value="MIG/MutY"/>
</dbReference>
<dbReference type="InterPro" id="IPR011257">
    <property type="entry name" value="DNA_glycosylase"/>
</dbReference>
<reference evidence="15" key="1">
    <citation type="submission" date="2018-06" db="EMBL/GenBank/DDBJ databases">
        <authorList>
            <person name="Zhirakovskaya E."/>
        </authorList>
    </citation>
    <scope>NUCLEOTIDE SEQUENCE</scope>
</reference>
<keyword evidence="6" id="KW-0004">4Fe-4S</keyword>
<protein>
    <recommendedName>
        <fullName evidence="5">Adenine DNA glycosylase</fullName>
        <ecNumber evidence="4">3.2.2.31</ecNumber>
    </recommendedName>
</protein>
<dbReference type="SUPFAM" id="SSF55811">
    <property type="entry name" value="Nudix"/>
    <property type="match status" value="1"/>
</dbReference>
<evidence type="ECO:0000256" key="7">
    <source>
        <dbReference type="ARBA" id="ARBA00022723"/>
    </source>
</evidence>
<evidence type="ECO:0000256" key="10">
    <source>
        <dbReference type="ARBA" id="ARBA00023004"/>
    </source>
</evidence>
<dbReference type="SUPFAM" id="SSF48150">
    <property type="entry name" value="DNA-glycosylase"/>
    <property type="match status" value="1"/>
</dbReference>
<dbReference type="FunFam" id="1.10.340.30:FF:000002">
    <property type="entry name" value="Adenine DNA glycosylase"/>
    <property type="match status" value="1"/>
</dbReference>
<dbReference type="EMBL" id="UOFA01000168">
    <property type="protein sequence ID" value="VAW45217.1"/>
    <property type="molecule type" value="Genomic_DNA"/>
</dbReference>
<evidence type="ECO:0000256" key="9">
    <source>
        <dbReference type="ARBA" id="ARBA00022801"/>
    </source>
</evidence>
<keyword evidence="10" id="KW-0408">Iron</keyword>
<dbReference type="PROSITE" id="PS01155">
    <property type="entry name" value="ENDONUCLEASE_III_2"/>
    <property type="match status" value="1"/>
</dbReference>
<evidence type="ECO:0000256" key="13">
    <source>
        <dbReference type="ARBA" id="ARBA00023295"/>
    </source>
</evidence>
<dbReference type="SMART" id="SM00525">
    <property type="entry name" value="FES"/>
    <property type="match status" value="1"/>
</dbReference>
<comment type="cofactor">
    <cofactor evidence="2">
        <name>[4Fe-4S] cluster</name>
        <dbReference type="ChEBI" id="CHEBI:49883"/>
    </cofactor>
</comment>
<dbReference type="GO" id="GO:0006298">
    <property type="term" value="P:mismatch repair"/>
    <property type="evidence" value="ECO:0007669"/>
    <property type="project" value="TreeGrafter"/>
</dbReference>
<evidence type="ECO:0000256" key="5">
    <source>
        <dbReference type="ARBA" id="ARBA00022023"/>
    </source>
</evidence>
<dbReference type="GO" id="GO:0051539">
    <property type="term" value="F:4 iron, 4 sulfur cluster binding"/>
    <property type="evidence" value="ECO:0007669"/>
    <property type="project" value="UniProtKB-KW"/>
</dbReference>
<keyword evidence="13 15" id="KW-0326">Glycosidase</keyword>
<evidence type="ECO:0000256" key="8">
    <source>
        <dbReference type="ARBA" id="ARBA00022763"/>
    </source>
</evidence>
<accession>A0A3B0W3C1</accession>
<dbReference type="EC" id="3.2.2.31" evidence="4"/>
<dbReference type="SMART" id="SM00478">
    <property type="entry name" value="ENDO3c"/>
    <property type="match status" value="1"/>
</dbReference>
<dbReference type="InterPro" id="IPR023170">
    <property type="entry name" value="HhH_base_excis_C"/>
</dbReference>
<organism evidence="15">
    <name type="scientific">hydrothermal vent metagenome</name>
    <dbReference type="NCBI Taxonomy" id="652676"/>
    <lineage>
        <taxon>unclassified sequences</taxon>
        <taxon>metagenomes</taxon>
        <taxon>ecological metagenomes</taxon>
    </lineage>
</organism>
<evidence type="ECO:0000259" key="14">
    <source>
        <dbReference type="SMART" id="SM00478"/>
    </source>
</evidence>
<dbReference type="GO" id="GO:0032357">
    <property type="term" value="F:oxidized purine DNA binding"/>
    <property type="evidence" value="ECO:0007669"/>
    <property type="project" value="TreeGrafter"/>
</dbReference>
<comment type="catalytic activity">
    <reaction evidence="1">
        <text>Hydrolyzes free adenine bases from 7,8-dihydro-8-oxoguanine:adenine mismatched double-stranded DNA, leaving an apurinic site.</text>
        <dbReference type="EC" id="3.2.2.31"/>
    </reaction>
</comment>
<dbReference type="InterPro" id="IPR003265">
    <property type="entry name" value="HhH-GPD_domain"/>
</dbReference>
<dbReference type="InterPro" id="IPR003651">
    <property type="entry name" value="Endonuclease3_FeS-loop_motif"/>
</dbReference>
<evidence type="ECO:0000256" key="2">
    <source>
        <dbReference type="ARBA" id="ARBA00001966"/>
    </source>
</evidence>
<evidence type="ECO:0000256" key="4">
    <source>
        <dbReference type="ARBA" id="ARBA00012045"/>
    </source>
</evidence>
<dbReference type="Pfam" id="PF00730">
    <property type="entry name" value="HhH-GPD"/>
    <property type="match status" value="1"/>
</dbReference>
<dbReference type="GO" id="GO:0035485">
    <property type="term" value="F:adenine/guanine mispair binding"/>
    <property type="evidence" value="ECO:0007669"/>
    <property type="project" value="TreeGrafter"/>
</dbReference>
<evidence type="ECO:0000256" key="1">
    <source>
        <dbReference type="ARBA" id="ARBA00000843"/>
    </source>
</evidence>
<dbReference type="NCBIfam" id="TIGR01084">
    <property type="entry name" value="mutY"/>
    <property type="match status" value="1"/>
</dbReference>
<evidence type="ECO:0000313" key="15">
    <source>
        <dbReference type="EMBL" id="VAW45217.1"/>
    </source>
</evidence>
<evidence type="ECO:0000256" key="11">
    <source>
        <dbReference type="ARBA" id="ARBA00023014"/>
    </source>
</evidence>
<dbReference type="InterPro" id="IPR005760">
    <property type="entry name" value="A/G_AdeGlyc_MutY"/>
</dbReference>
<keyword evidence="12" id="KW-0234">DNA repair</keyword>
<gene>
    <name evidence="15" type="ORF">MNBD_GAMMA02-680</name>
</gene>